<organism evidence="2 3">
    <name type="scientific">Atta colombica</name>
    <dbReference type="NCBI Taxonomy" id="520822"/>
    <lineage>
        <taxon>Eukaryota</taxon>
        <taxon>Metazoa</taxon>
        <taxon>Ecdysozoa</taxon>
        <taxon>Arthropoda</taxon>
        <taxon>Hexapoda</taxon>
        <taxon>Insecta</taxon>
        <taxon>Pterygota</taxon>
        <taxon>Neoptera</taxon>
        <taxon>Endopterygota</taxon>
        <taxon>Hymenoptera</taxon>
        <taxon>Apocrita</taxon>
        <taxon>Aculeata</taxon>
        <taxon>Formicoidea</taxon>
        <taxon>Formicidae</taxon>
        <taxon>Myrmicinae</taxon>
        <taxon>Atta</taxon>
    </lineage>
</organism>
<evidence type="ECO:0000256" key="1">
    <source>
        <dbReference type="SAM" id="MobiDB-lite"/>
    </source>
</evidence>
<dbReference type="AlphaFoldDB" id="A0A195AZ82"/>
<keyword evidence="3" id="KW-1185">Reference proteome</keyword>
<evidence type="ECO:0000313" key="2">
    <source>
        <dbReference type="EMBL" id="KYM77347.1"/>
    </source>
</evidence>
<reference evidence="2 3" key="1">
    <citation type="submission" date="2015-09" db="EMBL/GenBank/DDBJ databases">
        <title>Atta colombica WGS genome.</title>
        <authorList>
            <person name="Nygaard S."/>
            <person name="Hu H."/>
            <person name="Boomsma J."/>
            <person name="Zhang G."/>
        </authorList>
    </citation>
    <scope>NUCLEOTIDE SEQUENCE [LARGE SCALE GENOMIC DNA]</scope>
    <source>
        <strain evidence="2">Treedump-2</strain>
        <tissue evidence="2">Whole body</tissue>
    </source>
</reference>
<dbReference type="EMBL" id="KQ976701">
    <property type="protein sequence ID" value="KYM77347.1"/>
    <property type="molecule type" value="Genomic_DNA"/>
</dbReference>
<sequence length="113" mass="12344">MTPRDSRVRSREALTIKWKPPLFRAPTIFHIPHSDCSIGESTIDTTREHVHTHTSGISHFQKATNSKCPSKHSRGRGGRKIVQLAIIKSGIGGSSSTNSRQKGECGKLTVDGV</sequence>
<evidence type="ECO:0000313" key="3">
    <source>
        <dbReference type="Proteomes" id="UP000078540"/>
    </source>
</evidence>
<name>A0A195AZ82_9HYME</name>
<proteinExistence type="predicted"/>
<feature type="compositionally biased region" description="Basic residues" evidence="1">
    <location>
        <begin position="69"/>
        <end position="79"/>
    </location>
</feature>
<dbReference type="Proteomes" id="UP000078540">
    <property type="component" value="Unassembled WGS sequence"/>
</dbReference>
<feature type="region of interest" description="Disordered" evidence="1">
    <location>
        <begin position="48"/>
        <end position="79"/>
    </location>
</feature>
<protein>
    <submittedName>
        <fullName evidence="2">Uncharacterized protein</fullName>
    </submittedName>
</protein>
<accession>A0A195AZ82</accession>
<feature type="compositionally biased region" description="Polar residues" evidence="1">
    <location>
        <begin position="53"/>
        <end position="68"/>
    </location>
</feature>
<feature type="region of interest" description="Disordered" evidence="1">
    <location>
        <begin position="91"/>
        <end position="113"/>
    </location>
</feature>
<gene>
    <name evidence="2" type="ORF">ALC53_12328</name>
</gene>